<keyword evidence="6 10" id="KW-0456">Lyase</keyword>
<protein>
    <recommendedName>
        <fullName evidence="3 10">Lactoylglutathione lyase</fullName>
        <ecNumber evidence="3 10">4.4.1.5</ecNumber>
    </recommendedName>
    <alternativeName>
        <fullName evidence="10">Glyoxalase I</fullName>
    </alternativeName>
</protein>
<feature type="binding site" evidence="9">
    <location>
        <position position="74"/>
    </location>
    <ligand>
        <name>Zn(2+)</name>
        <dbReference type="ChEBI" id="CHEBI:29105"/>
        <note>ligand shared between dimeric partners</note>
    </ligand>
</feature>
<evidence type="ECO:0000313" key="13">
    <source>
        <dbReference type="Proteomes" id="UP000078435"/>
    </source>
</evidence>
<dbReference type="STRING" id="29489.VL01_11455"/>
<feature type="domain" description="VOC" evidence="11">
    <location>
        <begin position="2"/>
        <end position="126"/>
    </location>
</feature>
<dbReference type="RefSeq" id="WP_026458785.1">
    <property type="nucleotide sequence ID" value="NZ_AP027939.1"/>
</dbReference>
<dbReference type="InterPro" id="IPR029068">
    <property type="entry name" value="Glyas_Bleomycin-R_OHBP_Dase"/>
</dbReference>
<dbReference type="FunFam" id="3.10.180.10:FF:000002">
    <property type="entry name" value="Lactoylglutathione lyase"/>
    <property type="match status" value="1"/>
</dbReference>
<name>A0A175VIX1_AEREN</name>
<evidence type="ECO:0000256" key="9">
    <source>
        <dbReference type="PIRSR" id="PIRSR604361-3"/>
    </source>
</evidence>
<keyword evidence="5 9" id="KW-0479">Metal-binding</keyword>
<dbReference type="EC" id="4.4.1.5" evidence="3 10"/>
<dbReference type="Proteomes" id="UP000078435">
    <property type="component" value="Unassembled WGS sequence"/>
</dbReference>
<dbReference type="PANTHER" id="PTHR46036">
    <property type="entry name" value="LACTOYLGLUTATHIONE LYASE"/>
    <property type="match status" value="1"/>
</dbReference>
<dbReference type="AlphaFoldDB" id="A0A175VIX1"/>
<feature type="active site" description="Proton donor/acceptor" evidence="8">
    <location>
        <position position="122"/>
    </location>
</feature>
<feature type="binding site" evidence="9">
    <location>
        <position position="56"/>
    </location>
    <ligand>
        <name>Zn(2+)</name>
        <dbReference type="ChEBI" id="CHEBI:29105"/>
        <note>ligand shared between dimeric partners</note>
    </ligand>
</feature>
<dbReference type="UniPathway" id="UPA00619">
    <property type="reaction ID" value="UER00675"/>
</dbReference>
<comment type="pathway">
    <text evidence="1 10">Secondary metabolite metabolism; methylglyoxal degradation; (R)-lactate from methylglyoxal: step 1/2.</text>
</comment>
<evidence type="ECO:0000256" key="10">
    <source>
        <dbReference type="RuleBase" id="RU361179"/>
    </source>
</evidence>
<sequence length="137" mass="15142">MRILHTMLRVGDLQRSIDFYTRVLGMKLLRQSENSEYKYTLAFVGYGDEKDEAVIELTYNWGVSEYELGTAYGHIALEADDIYATCDALRAAGAKITREPGPVKGGTTVIAFVEDPDGYKIELIAKKDAGMGLGDSH</sequence>
<evidence type="ECO:0000256" key="5">
    <source>
        <dbReference type="ARBA" id="ARBA00022723"/>
    </source>
</evidence>
<comment type="cofactor">
    <cofactor evidence="10">
        <name>Ni(2+)</name>
        <dbReference type="ChEBI" id="CHEBI:49786"/>
    </cofactor>
    <text evidence="10">Binds 1 nickel ion per subunit.</text>
</comment>
<comment type="similarity">
    <text evidence="2 10">Belongs to the glyoxalase I family.</text>
</comment>
<reference evidence="12 13" key="1">
    <citation type="submission" date="2016-02" db="EMBL/GenBank/DDBJ databases">
        <title>Draft genome sequence of Aeromonas trota strain 1999lcr isolated from cerebrospinal fluid (CSF).</title>
        <authorList>
            <person name="Dallagassa C.B."/>
            <person name="Prediger K.C."/>
            <person name="Weiss V.A."/>
            <person name="Assis F.E."/>
            <person name="Baura V."/>
            <person name="Cruz L.M."/>
            <person name="Souza E.M."/>
            <person name="Pedrosa F.O."/>
            <person name="Fadel-Picheth C.M."/>
        </authorList>
    </citation>
    <scope>NUCLEOTIDE SEQUENCE [LARGE SCALE GENOMIC DNA]</scope>
    <source>
        <strain evidence="12 13">1999lcr</strain>
    </source>
</reference>
<comment type="caution">
    <text evidence="12">The sequence shown here is derived from an EMBL/GenBank/DDBJ whole genome shotgun (WGS) entry which is preliminary data.</text>
</comment>
<organism evidence="12 13">
    <name type="scientific">Aeromonas enteropelogenes</name>
    <name type="common">Aeromonas trota</name>
    <dbReference type="NCBI Taxonomy" id="29489"/>
    <lineage>
        <taxon>Bacteria</taxon>
        <taxon>Pseudomonadati</taxon>
        <taxon>Pseudomonadota</taxon>
        <taxon>Gammaproteobacteria</taxon>
        <taxon>Aeromonadales</taxon>
        <taxon>Aeromonadaceae</taxon>
        <taxon>Aeromonas</taxon>
    </lineage>
</organism>
<feature type="binding site" evidence="9">
    <location>
        <position position="122"/>
    </location>
    <ligand>
        <name>Zn(2+)</name>
        <dbReference type="ChEBI" id="CHEBI:29105"/>
        <note>ligand shared between dimeric partners</note>
    </ligand>
</feature>
<dbReference type="InterPro" id="IPR004360">
    <property type="entry name" value="Glyas_Fos-R_dOase_dom"/>
</dbReference>
<dbReference type="OrthoDB" id="9789841at2"/>
<dbReference type="GO" id="GO:0046872">
    <property type="term" value="F:metal ion binding"/>
    <property type="evidence" value="ECO:0007669"/>
    <property type="project" value="UniProtKB-UniRule"/>
</dbReference>
<gene>
    <name evidence="12" type="ORF">LCR_10220</name>
</gene>
<dbReference type="GO" id="GO:0004462">
    <property type="term" value="F:lactoylglutathione lyase activity"/>
    <property type="evidence" value="ECO:0007669"/>
    <property type="project" value="UniProtKB-UniRule"/>
</dbReference>
<evidence type="ECO:0000256" key="4">
    <source>
        <dbReference type="ARBA" id="ARBA00022596"/>
    </source>
</evidence>
<dbReference type="SUPFAM" id="SSF54593">
    <property type="entry name" value="Glyoxalase/Bleomycin resistance protein/Dihydroxybiphenyl dioxygenase"/>
    <property type="match status" value="1"/>
</dbReference>
<evidence type="ECO:0000256" key="8">
    <source>
        <dbReference type="PIRSR" id="PIRSR604361-1"/>
    </source>
</evidence>
<evidence type="ECO:0000256" key="1">
    <source>
        <dbReference type="ARBA" id="ARBA00005008"/>
    </source>
</evidence>
<keyword evidence="4 10" id="KW-0533">Nickel</keyword>
<dbReference type="PROSITE" id="PS51819">
    <property type="entry name" value="VOC"/>
    <property type="match status" value="1"/>
</dbReference>
<evidence type="ECO:0000256" key="7">
    <source>
        <dbReference type="ARBA" id="ARBA00048273"/>
    </source>
</evidence>
<evidence type="ECO:0000256" key="6">
    <source>
        <dbReference type="ARBA" id="ARBA00023239"/>
    </source>
</evidence>
<proteinExistence type="inferred from homology"/>
<evidence type="ECO:0000256" key="3">
    <source>
        <dbReference type="ARBA" id="ARBA00012081"/>
    </source>
</evidence>
<dbReference type="GO" id="GO:0005737">
    <property type="term" value="C:cytoplasm"/>
    <property type="evidence" value="ECO:0007669"/>
    <property type="project" value="TreeGrafter"/>
</dbReference>
<evidence type="ECO:0000259" key="11">
    <source>
        <dbReference type="PROSITE" id="PS51819"/>
    </source>
</evidence>
<evidence type="ECO:0000256" key="2">
    <source>
        <dbReference type="ARBA" id="ARBA00010363"/>
    </source>
</evidence>
<accession>A0A175VIX1</accession>
<comment type="catalytic activity">
    <reaction evidence="7 10">
        <text>(R)-S-lactoylglutathione = methylglyoxal + glutathione</text>
        <dbReference type="Rhea" id="RHEA:19069"/>
        <dbReference type="ChEBI" id="CHEBI:17158"/>
        <dbReference type="ChEBI" id="CHEBI:57474"/>
        <dbReference type="ChEBI" id="CHEBI:57925"/>
        <dbReference type="EC" id="4.4.1.5"/>
    </reaction>
</comment>
<dbReference type="Pfam" id="PF00903">
    <property type="entry name" value="Glyoxalase"/>
    <property type="match status" value="1"/>
</dbReference>
<dbReference type="PANTHER" id="PTHR46036:SF5">
    <property type="entry name" value="LACTOYLGLUTATHIONE LYASE"/>
    <property type="match status" value="1"/>
</dbReference>
<dbReference type="InterPro" id="IPR037523">
    <property type="entry name" value="VOC_core"/>
</dbReference>
<evidence type="ECO:0000313" key="12">
    <source>
        <dbReference type="EMBL" id="KXU80470.1"/>
    </source>
</evidence>
<dbReference type="GO" id="GO:0019243">
    <property type="term" value="P:methylglyoxal catabolic process to D-lactate via S-lactoyl-glutathione"/>
    <property type="evidence" value="ECO:0007669"/>
    <property type="project" value="TreeGrafter"/>
</dbReference>
<dbReference type="PROSITE" id="PS00935">
    <property type="entry name" value="GLYOXALASE_I_2"/>
    <property type="match status" value="1"/>
</dbReference>
<keyword evidence="9" id="KW-0862">Zinc</keyword>
<dbReference type="CDD" id="cd16358">
    <property type="entry name" value="GlxI_Ni"/>
    <property type="match status" value="1"/>
</dbReference>
<dbReference type="GeneID" id="92812419"/>
<comment type="cofactor">
    <cofactor evidence="9">
        <name>Zn(2+)</name>
        <dbReference type="ChEBI" id="CHEBI:29105"/>
    </cofactor>
    <text evidence="9">Binds 1 zinc ion per subunit. In the homodimer, two zinc ions are bound between subunits.</text>
</comment>
<dbReference type="PROSITE" id="PS00934">
    <property type="entry name" value="GLYOXALASE_I_1"/>
    <property type="match status" value="1"/>
</dbReference>
<comment type="function">
    <text evidence="10">Catalyzes the conversion of hemimercaptal, formed from methylglyoxal and glutathione, to S-lactoylglutathione.</text>
</comment>
<dbReference type="Gene3D" id="3.10.180.10">
    <property type="entry name" value="2,3-Dihydroxybiphenyl 1,2-Dioxygenase, domain 1"/>
    <property type="match status" value="1"/>
</dbReference>
<dbReference type="InterPro" id="IPR018146">
    <property type="entry name" value="Glyoxalase_1_CS"/>
</dbReference>
<dbReference type="EMBL" id="JMGO02000003">
    <property type="protein sequence ID" value="KXU80470.1"/>
    <property type="molecule type" value="Genomic_DNA"/>
</dbReference>
<dbReference type="InterPro" id="IPR004361">
    <property type="entry name" value="Glyoxalase_1"/>
</dbReference>
<dbReference type="NCBIfam" id="TIGR00068">
    <property type="entry name" value="glyox_I"/>
    <property type="match status" value="1"/>
</dbReference>